<dbReference type="PANTHER" id="PTHR12570">
    <property type="match status" value="1"/>
</dbReference>
<dbReference type="PANTHER" id="PTHR12570:SF65">
    <property type="entry name" value="MAGNESIUM TRANSPORTER NIPA9-RELATED"/>
    <property type="match status" value="1"/>
</dbReference>
<dbReference type="GeneID" id="6755485"/>
<evidence type="ECO:0000256" key="5">
    <source>
        <dbReference type="ARBA" id="ARBA00023136"/>
    </source>
</evidence>
<dbReference type="Pfam" id="PF05653">
    <property type="entry name" value="Mg_trans_NIPA"/>
    <property type="match status" value="1"/>
</dbReference>
<evidence type="ECO:0000256" key="3">
    <source>
        <dbReference type="ARBA" id="ARBA00022692"/>
    </source>
</evidence>
<dbReference type="CTD" id="6755485"/>
<dbReference type="GO" id="GO:0015095">
    <property type="term" value="F:magnesium ion transmembrane transporter activity"/>
    <property type="evidence" value="ECO:0007669"/>
    <property type="project" value="InterPro"/>
</dbReference>
<evidence type="ECO:0000256" key="7">
    <source>
        <dbReference type="SAM" id="Phobius"/>
    </source>
</evidence>
<dbReference type="HOGENOM" id="CLU_1290463_0_0_1"/>
<keyword evidence="4 7" id="KW-1133">Transmembrane helix</keyword>
<reference evidence="8 9" key="1">
    <citation type="journal article" date="2008" name="Nature">
        <title>The Trichoplax genome and the nature of placozoans.</title>
        <authorList>
            <person name="Srivastava M."/>
            <person name="Begovic E."/>
            <person name="Chapman J."/>
            <person name="Putnam N.H."/>
            <person name="Hellsten U."/>
            <person name="Kawashima T."/>
            <person name="Kuo A."/>
            <person name="Mitros T."/>
            <person name="Salamov A."/>
            <person name="Carpenter M.L."/>
            <person name="Signorovitch A.Y."/>
            <person name="Moreno M.A."/>
            <person name="Kamm K."/>
            <person name="Grimwood J."/>
            <person name="Schmutz J."/>
            <person name="Shapiro H."/>
            <person name="Grigoriev I.V."/>
            <person name="Buss L.W."/>
            <person name="Schierwater B."/>
            <person name="Dellaporta S.L."/>
            <person name="Rokhsar D.S."/>
        </authorList>
    </citation>
    <scope>NUCLEOTIDE SEQUENCE [LARGE SCALE GENOMIC DNA]</scope>
    <source>
        <strain evidence="8 9">Grell-BS-1999</strain>
    </source>
</reference>
<evidence type="ECO:0000313" key="9">
    <source>
        <dbReference type="Proteomes" id="UP000009022"/>
    </source>
</evidence>
<dbReference type="InterPro" id="IPR008521">
    <property type="entry name" value="Mg_trans_NIPA"/>
</dbReference>
<name>B3S230_TRIAD</name>
<protein>
    <submittedName>
        <fullName evidence="8">Uncharacterized protein</fullName>
    </submittedName>
</protein>
<feature type="region of interest" description="Disordered" evidence="6">
    <location>
        <begin position="182"/>
        <end position="214"/>
    </location>
</feature>
<dbReference type="PhylomeDB" id="B3S230"/>
<dbReference type="InParanoid" id="B3S230"/>
<gene>
    <name evidence="8" type="ORF">TRIADDRAFT_57906</name>
</gene>
<evidence type="ECO:0000313" key="8">
    <source>
        <dbReference type="EMBL" id="EDV23042.1"/>
    </source>
</evidence>
<dbReference type="GO" id="GO:0016020">
    <property type="term" value="C:membrane"/>
    <property type="evidence" value="ECO:0007669"/>
    <property type="project" value="UniProtKB-SubCell"/>
</dbReference>
<proteinExistence type="inferred from homology"/>
<evidence type="ECO:0000256" key="4">
    <source>
        <dbReference type="ARBA" id="ARBA00022989"/>
    </source>
</evidence>
<feature type="transmembrane region" description="Helical" evidence="7">
    <location>
        <begin position="30"/>
        <end position="50"/>
    </location>
</feature>
<feature type="transmembrane region" description="Helical" evidence="7">
    <location>
        <begin position="71"/>
        <end position="91"/>
    </location>
</feature>
<dbReference type="AlphaFoldDB" id="B3S230"/>
<evidence type="ECO:0000256" key="6">
    <source>
        <dbReference type="SAM" id="MobiDB-lite"/>
    </source>
</evidence>
<keyword evidence="3 7" id="KW-0812">Transmembrane</keyword>
<dbReference type="eggNOG" id="KOG2922">
    <property type="taxonomic scope" value="Eukaryota"/>
</dbReference>
<evidence type="ECO:0000256" key="2">
    <source>
        <dbReference type="ARBA" id="ARBA00007230"/>
    </source>
</evidence>
<evidence type="ECO:0000256" key="1">
    <source>
        <dbReference type="ARBA" id="ARBA00004141"/>
    </source>
</evidence>
<dbReference type="RefSeq" id="XP_002113952.1">
    <property type="nucleotide sequence ID" value="XM_002113916.1"/>
</dbReference>
<accession>B3S230</accession>
<feature type="transmembrane region" description="Helical" evidence="7">
    <location>
        <begin position="97"/>
        <end position="117"/>
    </location>
</feature>
<keyword evidence="9" id="KW-1185">Reference proteome</keyword>
<dbReference type="EMBL" id="DS985247">
    <property type="protein sequence ID" value="EDV23042.1"/>
    <property type="molecule type" value="Genomic_DNA"/>
</dbReference>
<comment type="similarity">
    <text evidence="2">Belongs to the NIPA family.</text>
</comment>
<dbReference type="Proteomes" id="UP000009022">
    <property type="component" value="Unassembled WGS sequence"/>
</dbReference>
<organism evidence="8 9">
    <name type="scientific">Trichoplax adhaerens</name>
    <name type="common">Trichoplax reptans</name>
    <dbReference type="NCBI Taxonomy" id="10228"/>
    <lineage>
        <taxon>Eukaryota</taxon>
        <taxon>Metazoa</taxon>
        <taxon>Placozoa</taxon>
        <taxon>Uniplacotomia</taxon>
        <taxon>Trichoplacea</taxon>
        <taxon>Trichoplacidae</taxon>
        <taxon>Trichoplax</taxon>
    </lineage>
</organism>
<keyword evidence="5 7" id="KW-0472">Membrane</keyword>
<sequence length="214" mass="23869">MVVDPHKPKAGKDRPYVVFYYDAWNISEGIIVGISLAIVASVVISIALNLQKYAHNRLKDFEDQNYLKSKIWWLGMILLVSGEFGNFIAYGFAPATIVAPLGAMTIVANVVIAHVFLKELLRVRDLFDSKEYSKVDKDGSDSEELLLGEKKNGDIKKYVGGEVLTYCQPEVEEEEADKFIPKSDVHKPHPIQPYTKPSSSAAITRGIVPTKEKN</sequence>
<comment type="subcellular location">
    <subcellularLocation>
        <location evidence="1">Membrane</location>
        <topology evidence="1">Multi-pass membrane protein</topology>
    </subcellularLocation>
</comment>
<dbReference type="OrthoDB" id="165382at2759"/>
<dbReference type="STRING" id="10228.B3S230"/>
<dbReference type="KEGG" id="tad:TRIADDRAFT_57906"/>